<evidence type="ECO:0000256" key="1">
    <source>
        <dbReference type="SAM" id="MobiDB-lite"/>
    </source>
</evidence>
<dbReference type="PROSITE" id="PS50090">
    <property type="entry name" value="MYB_LIKE"/>
    <property type="match status" value="1"/>
</dbReference>
<dbReference type="Proteomes" id="UP001150925">
    <property type="component" value="Unassembled WGS sequence"/>
</dbReference>
<feature type="region of interest" description="Disordered" evidence="1">
    <location>
        <begin position="129"/>
        <end position="148"/>
    </location>
</feature>
<organism evidence="3 4">
    <name type="scientific">Dispira parvispora</name>
    <dbReference type="NCBI Taxonomy" id="1520584"/>
    <lineage>
        <taxon>Eukaryota</taxon>
        <taxon>Fungi</taxon>
        <taxon>Fungi incertae sedis</taxon>
        <taxon>Zoopagomycota</taxon>
        <taxon>Kickxellomycotina</taxon>
        <taxon>Dimargaritomycetes</taxon>
        <taxon>Dimargaritales</taxon>
        <taxon>Dimargaritaceae</taxon>
        <taxon>Dispira</taxon>
    </lineage>
</organism>
<dbReference type="Gene3D" id="1.10.10.60">
    <property type="entry name" value="Homeodomain-like"/>
    <property type="match status" value="1"/>
</dbReference>
<keyword evidence="4" id="KW-1185">Reference proteome</keyword>
<dbReference type="AlphaFoldDB" id="A0A9W8APW2"/>
<evidence type="ECO:0000259" key="2">
    <source>
        <dbReference type="PROSITE" id="PS50090"/>
    </source>
</evidence>
<dbReference type="OrthoDB" id="691673at2759"/>
<feature type="domain" description="Myb-like" evidence="2">
    <location>
        <begin position="34"/>
        <end position="98"/>
    </location>
</feature>
<feature type="non-terminal residue" evidence="3">
    <location>
        <position position="148"/>
    </location>
</feature>
<feature type="compositionally biased region" description="Polar residues" evidence="1">
    <location>
        <begin position="7"/>
        <end position="26"/>
    </location>
</feature>
<dbReference type="PANTHER" id="PTHR47595">
    <property type="entry name" value="HEAT SHOCK 70 KDA PROTEIN 14"/>
    <property type="match status" value="1"/>
</dbReference>
<dbReference type="Pfam" id="PF13837">
    <property type="entry name" value="Myb_DNA-bind_4"/>
    <property type="match status" value="1"/>
</dbReference>
<dbReference type="EMBL" id="JANBPY010002910">
    <property type="protein sequence ID" value="KAJ1953319.1"/>
    <property type="molecule type" value="Genomic_DNA"/>
</dbReference>
<reference evidence="3" key="1">
    <citation type="submission" date="2022-07" db="EMBL/GenBank/DDBJ databases">
        <title>Phylogenomic reconstructions and comparative analyses of Kickxellomycotina fungi.</title>
        <authorList>
            <person name="Reynolds N.K."/>
            <person name="Stajich J.E."/>
            <person name="Barry K."/>
            <person name="Grigoriev I.V."/>
            <person name="Crous P."/>
            <person name="Smith M.E."/>
        </authorList>
    </citation>
    <scope>NUCLEOTIDE SEQUENCE</scope>
    <source>
        <strain evidence="3">RSA 1196</strain>
    </source>
</reference>
<proteinExistence type="predicted"/>
<dbReference type="InterPro" id="IPR001005">
    <property type="entry name" value="SANT/Myb"/>
</dbReference>
<evidence type="ECO:0000313" key="3">
    <source>
        <dbReference type="EMBL" id="KAJ1953319.1"/>
    </source>
</evidence>
<evidence type="ECO:0000313" key="4">
    <source>
        <dbReference type="Proteomes" id="UP001150925"/>
    </source>
</evidence>
<protein>
    <recommendedName>
        <fullName evidence="2">Myb-like domain-containing protein</fullName>
    </recommendedName>
</protein>
<sequence length="148" mass="17744">MSDSEDTLSLSSQRHLSQVNPSSPSARDTPVVGRRVVRDVNWRDAETFRLLQIKRDIAEESCRSRFNTNLWAQVSQRMHDSGFQRTAYQCITRWRRLVQRYHELKREYRNSPQQVRTWPYYQEMEEQMEAAERRANLPRRSATGRRRG</sequence>
<comment type="caution">
    <text evidence="3">The sequence shown here is derived from an EMBL/GenBank/DDBJ whole genome shotgun (WGS) entry which is preliminary data.</text>
</comment>
<gene>
    <name evidence="3" type="ORF">IWQ62_006021</name>
</gene>
<accession>A0A9W8APW2</accession>
<dbReference type="InterPro" id="IPR044822">
    <property type="entry name" value="Myb_DNA-bind_4"/>
</dbReference>
<feature type="region of interest" description="Disordered" evidence="1">
    <location>
        <begin position="1"/>
        <end position="31"/>
    </location>
</feature>
<name>A0A9W8APW2_9FUNG</name>
<dbReference type="PANTHER" id="PTHR47595:SF1">
    <property type="entry name" value="MYB_SANT-LIKE DNA-BINDING DOMAIN-CONTAINING PROTEIN"/>
    <property type="match status" value="1"/>
</dbReference>